<dbReference type="PANTHER" id="PTHR42866">
    <property type="entry name" value="3-DEOXY-MANNO-OCTULOSONATE CYTIDYLYLTRANSFERASE"/>
    <property type="match status" value="1"/>
</dbReference>
<keyword evidence="1" id="KW-0167">Capsid protein</keyword>
<dbReference type="InterPro" id="IPR003329">
    <property type="entry name" value="Cytidylyl_trans"/>
</dbReference>
<dbReference type="PANTHER" id="PTHR42866:SF1">
    <property type="entry name" value="SPORE COAT POLYSACCHARIDE BIOSYNTHESIS PROTEIN SPSF"/>
    <property type="match status" value="1"/>
</dbReference>
<evidence type="ECO:0000313" key="1">
    <source>
        <dbReference type="EMBL" id="GGG25345.1"/>
    </source>
</evidence>
<keyword evidence="1" id="KW-0946">Virion</keyword>
<dbReference type="Pfam" id="PF02348">
    <property type="entry name" value="CTP_transf_3"/>
    <property type="match status" value="1"/>
</dbReference>
<dbReference type="Proteomes" id="UP000634043">
    <property type="component" value="Unassembled WGS sequence"/>
</dbReference>
<gene>
    <name evidence="1" type="ORF">GCM10011323_31360</name>
</gene>
<dbReference type="Gene3D" id="3.90.550.10">
    <property type="entry name" value="Spore Coat Polysaccharide Biosynthesis Protein SpsA, Chain A"/>
    <property type="match status" value="1"/>
</dbReference>
<dbReference type="SUPFAM" id="SSF53448">
    <property type="entry name" value="Nucleotide-diphospho-sugar transferases"/>
    <property type="match status" value="1"/>
</dbReference>
<accession>A0ABQ1WC35</accession>
<sequence>MVTVGAIVQARLGSERLPKKALLPLPFSGGPTLLQHVVTRAKAAQCITTVAVATTKRPADDAIHTFCQDKQIDFFRGSEDDVLERFYTSAQKYELDVVVRLTGDNPFITPATIDEAVTQHVAAGADYTITEGLPLGTNIEVVSFSALERAANEATEAADREHVTPYIRREQGFERQTITCISALSSLRLTVDYPSDYALANLLYAKLYHQDKLFSFADIEKLLQEHGWLANVNTQNQQRQAFASEADEFESAAKALKEGGYTRVLQKLEGVRR</sequence>
<name>A0ABQ1WC35_9BACT</name>
<keyword evidence="2" id="KW-1185">Reference proteome</keyword>
<evidence type="ECO:0000313" key="2">
    <source>
        <dbReference type="Proteomes" id="UP000634043"/>
    </source>
</evidence>
<organism evidence="1 2">
    <name type="scientific">Pontibacter amylolyticus</name>
    <dbReference type="NCBI Taxonomy" id="1424080"/>
    <lineage>
        <taxon>Bacteria</taxon>
        <taxon>Pseudomonadati</taxon>
        <taxon>Bacteroidota</taxon>
        <taxon>Cytophagia</taxon>
        <taxon>Cytophagales</taxon>
        <taxon>Hymenobacteraceae</taxon>
        <taxon>Pontibacter</taxon>
    </lineage>
</organism>
<comment type="caution">
    <text evidence="1">The sequence shown here is derived from an EMBL/GenBank/DDBJ whole genome shotgun (WGS) entry which is preliminary data.</text>
</comment>
<protein>
    <submittedName>
        <fullName evidence="1">Spore coat protein</fullName>
    </submittedName>
</protein>
<dbReference type="CDD" id="cd02518">
    <property type="entry name" value="GT2_SpsF"/>
    <property type="match status" value="1"/>
</dbReference>
<dbReference type="EMBL" id="BMFP01000006">
    <property type="protein sequence ID" value="GGG25345.1"/>
    <property type="molecule type" value="Genomic_DNA"/>
</dbReference>
<dbReference type="RefSeq" id="WP_188502480.1">
    <property type="nucleotide sequence ID" value="NZ_BMFP01000006.1"/>
</dbReference>
<reference evidence="2" key="1">
    <citation type="journal article" date="2019" name="Int. J. Syst. Evol. Microbiol.">
        <title>The Global Catalogue of Microorganisms (GCM) 10K type strain sequencing project: providing services to taxonomists for standard genome sequencing and annotation.</title>
        <authorList>
            <consortium name="The Broad Institute Genomics Platform"/>
            <consortium name="The Broad Institute Genome Sequencing Center for Infectious Disease"/>
            <person name="Wu L."/>
            <person name="Ma J."/>
        </authorList>
    </citation>
    <scope>NUCLEOTIDE SEQUENCE [LARGE SCALE GENOMIC DNA]</scope>
    <source>
        <strain evidence="2">CGMCC 1.12749</strain>
    </source>
</reference>
<proteinExistence type="predicted"/>
<dbReference type="InterPro" id="IPR029044">
    <property type="entry name" value="Nucleotide-diphossugar_trans"/>
</dbReference>